<name>A0AAV7J6Y7_COTGL</name>
<sequence>MSLYDANLFPQSSVYLGKARGKLRATTDYFFDVVKLTQCLLTLIEAKNCPENIEKEETILNNIQINVNKQFPELRKKVADNILGKQKTSTADRVDKVMITEPQTPTVSTNTPEDNQLMQIDEPPETQKTANKRLHSDTESTLSTVGNENTPFKTPAGTLGILCNFMDKVINKVHPKTAAADYMVEPTQLIIMLTDLYERLQSQRAKYRFSCVMKKLGTKLADDTESNYDSQASDANTTETEEAHATL</sequence>
<gene>
    <name evidence="2" type="ORF">KQX54_014039</name>
</gene>
<feature type="region of interest" description="Disordered" evidence="1">
    <location>
        <begin position="222"/>
        <end position="247"/>
    </location>
</feature>
<protein>
    <submittedName>
        <fullName evidence="2">Uncharacterized protein</fullName>
    </submittedName>
</protein>
<evidence type="ECO:0000313" key="2">
    <source>
        <dbReference type="EMBL" id="KAH0567797.1"/>
    </source>
</evidence>
<proteinExistence type="predicted"/>
<keyword evidence="3" id="KW-1185">Reference proteome</keyword>
<feature type="region of interest" description="Disordered" evidence="1">
    <location>
        <begin position="128"/>
        <end position="149"/>
    </location>
</feature>
<comment type="caution">
    <text evidence="2">The sequence shown here is derived from an EMBL/GenBank/DDBJ whole genome shotgun (WGS) entry which is preliminary data.</text>
</comment>
<dbReference type="Proteomes" id="UP000826195">
    <property type="component" value="Unassembled WGS sequence"/>
</dbReference>
<evidence type="ECO:0000313" key="3">
    <source>
        <dbReference type="Proteomes" id="UP000826195"/>
    </source>
</evidence>
<dbReference type="EMBL" id="JAHXZJ010000001">
    <property type="protein sequence ID" value="KAH0567797.1"/>
    <property type="molecule type" value="Genomic_DNA"/>
</dbReference>
<organism evidence="2 3">
    <name type="scientific">Cotesia glomerata</name>
    <name type="common">Lepidopteran parasitic wasp</name>
    <name type="synonym">Apanteles glomeratus</name>
    <dbReference type="NCBI Taxonomy" id="32391"/>
    <lineage>
        <taxon>Eukaryota</taxon>
        <taxon>Metazoa</taxon>
        <taxon>Ecdysozoa</taxon>
        <taxon>Arthropoda</taxon>
        <taxon>Hexapoda</taxon>
        <taxon>Insecta</taxon>
        <taxon>Pterygota</taxon>
        <taxon>Neoptera</taxon>
        <taxon>Endopterygota</taxon>
        <taxon>Hymenoptera</taxon>
        <taxon>Apocrita</taxon>
        <taxon>Ichneumonoidea</taxon>
        <taxon>Braconidae</taxon>
        <taxon>Microgastrinae</taxon>
        <taxon>Cotesia</taxon>
    </lineage>
</organism>
<feature type="compositionally biased region" description="Polar residues" evidence="1">
    <location>
        <begin position="227"/>
        <end position="236"/>
    </location>
</feature>
<reference evidence="2 3" key="1">
    <citation type="journal article" date="2021" name="J. Hered.">
        <title>A chromosome-level genome assembly of the parasitoid wasp, Cotesia glomerata (Hymenoptera: Braconidae).</title>
        <authorList>
            <person name="Pinto B.J."/>
            <person name="Weis J.J."/>
            <person name="Gamble T."/>
            <person name="Ode P.J."/>
            <person name="Paul R."/>
            <person name="Zaspel J.M."/>
        </authorList>
    </citation>
    <scope>NUCLEOTIDE SEQUENCE [LARGE SCALE GENOMIC DNA]</scope>
    <source>
        <strain evidence="2">CgM1</strain>
    </source>
</reference>
<accession>A0AAV7J6Y7</accession>
<dbReference type="AlphaFoldDB" id="A0AAV7J6Y7"/>
<evidence type="ECO:0000256" key="1">
    <source>
        <dbReference type="SAM" id="MobiDB-lite"/>
    </source>
</evidence>
<feature type="compositionally biased region" description="Polar residues" evidence="1">
    <location>
        <begin position="139"/>
        <end position="149"/>
    </location>
</feature>